<evidence type="ECO:0000313" key="10">
    <source>
        <dbReference type="EnsemblMetazoa" id="XP_030830413"/>
    </source>
</evidence>
<evidence type="ECO:0000256" key="5">
    <source>
        <dbReference type="ARBA" id="ARBA00022989"/>
    </source>
</evidence>
<reference evidence="11" key="1">
    <citation type="submission" date="2015-02" db="EMBL/GenBank/DDBJ databases">
        <title>Genome sequencing for Strongylocentrotus purpuratus.</title>
        <authorList>
            <person name="Murali S."/>
            <person name="Liu Y."/>
            <person name="Vee V."/>
            <person name="English A."/>
            <person name="Wang M."/>
            <person name="Skinner E."/>
            <person name="Han Y."/>
            <person name="Muzny D.M."/>
            <person name="Worley K.C."/>
            <person name="Gibbs R.A."/>
        </authorList>
    </citation>
    <scope>NUCLEOTIDE SEQUENCE</scope>
</reference>
<dbReference type="GeneID" id="100891370"/>
<dbReference type="AlphaFoldDB" id="A0A7M7N4L4"/>
<dbReference type="OrthoDB" id="2019940at2759"/>
<evidence type="ECO:0000256" key="4">
    <source>
        <dbReference type="ARBA" id="ARBA00022692"/>
    </source>
</evidence>
<dbReference type="InterPro" id="IPR018011">
    <property type="entry name" value="Carb_sulfotrans_8-10"/>
</dbReference>
<evidence type="ECO:0000313" key="11">
    <source>
        <dbReference type="Proteomes" id="UP000007110"/>
    </source>
</evidence>
<name>A0A7M7N4L4_STRPU</name>
<dbReference type="Proteomes" id="UP000007110">
    <property type="component" value="Unassembled WGS sequence"/>
</dbReference>
<keyword evidence="11" id="KW-1185">Reference proteome</keyword>
<dbReference type="InterPro" id="IPR005331">
    <property type="entry name" value="Sulfotransferase"/>
</dbReference>
<keyword evidence="3 9" id="KW-0808">Transferase</keyword>
<keyword evidence="9" id="KW-0735">Signal-anchor</keyword>
<comment type="similarity">
    <text evidence="2 9">Belongs to the sulfotransferase 2 family.</text>
</comment>
<evidence type="ECO:0000256" key="3">
    <source>
        <dbReference type="ARBA" id="ARBA00022679"/>
    </source>
</evidence>
<evidence type="ECO:0000256" key="9">
    <source>
        <dbReference type="RuleBase" id="RU364020"/>
    </source>
</evidence>
<keyword evidence="6 9" id="KW-0333">Golgi apparatus</keyword>
<keyword evidence="4 9" id="KW-0812">Transmembrane</keyword>
<dbReference type="RefSeq" id="XP_030830413.1">
    <property type="nucleotide sequence ID" value="XM_030974553.1"/>
</dbReference>
<keyword evidence="7 9" id="KW-0472">Membrane</keyword>
<keyword evidence="5 9" id="KW-1133">Transmembrane helix</keyword>
<evidence type="ECO:0000256" key="1">
    <source>
        <dbReference type="ARBA" id="ARBA00004323"/>
    </source>
</evidence>
<dbReference type="EC" id="2.8.2.-" evidence="9"/>
<dbReference type="GO" id="GO:0000139">
    <property type="term" value="C:Golgi membrane"/>
    <property type="evidence" value="ECO:0007669"/>
    <property type="project" value="UniProtKB-SubCell"/>
</dbReference>
<dbReference type="FunCoup" id="A0A7M7N4L4">
    <property type="interactions" value="29"/>
</dbReference>
<accession>A0A7M7N4L4</accession>
<feature type="transmembrane region" description="Helical" evidence="9">
    <location>
        <begin position="50"/>
        <end position="71"/>
    </location>
</feature>
<dbReference type="EnsemblMetazoa" id="XM_030974553">
    <property type="protein sequence ID" value="XP_030830413"/>
    <property type="gene ID" value="LOC100891370"/>
</dbReference>
<evidence type="ECO:0000256" key="2">
    <source>
        <dbReference type="ARBA" id="ARBA00006339"/>
    </source>
</evidence>
<dbReference type="OMA" id="LRITHKS"/>
<evidence type="ECO:0000256" key="7">
    <source>
        <dbReference type="ARBA" id="ARBA00023136"/>
    </source>
</evidence>
<protein>
    <recommendedName>
        <fullName evidence="9">Carbohydrate sulfotransferase</fullName>
        <ecNumber evidence="9">2.8.2.-</ecNumber>
    </recommendedName>
</protein>
<keyword evidence="9" id="KW-0119">Carbohydrate metabolism</keyword>
<dbReference type="GO" id="GO:0008146">
    <property type="term" value="F:sulfotransferase activity"/>
    <property type="evidence" value="ECO:0000318"/>
    <property type="project" value="GO_Central"/>
</dbReference>
<proteinExistence type="inferred from homology"/>
<reference evidence="10" key="2">
    <citation type="submission" date="2021-01" db="UniProtKB">
        <authorList>
            <consortium name="EnsemblMetazoa"/>
        </authorList>
    </citation>
    <scope>IDENTIFICATION</scope>
</reference>
<dbReference type="Pfam" id="PF03567">
    <property type="entry name" value="Sulfotransfer_2"/>
    <property type="match status" value="1"/>
</dbReference>
<dbReference type="GO" id="GO:0016051">
    <property type="term" value="P:carbohydrate biosynthetic process"/>
    <property type="evidence" value="ECO:0007669"/>
    <property type="project" value="InterPro"/>
</dbReference>
<dbReference type="PANTHER" id="PTHR12137:SF54">
    <property type="entry name" value="CARBOHYDRATE SULFOTRANSFERASE"/>
    <property type="match status" value="1"/>
</dbReference>
<dbReference type="PANTHER" id="PTHR12137">
    <property type="entry name" value="CARBOHYDRATE SULFOTRANSFERASE"/>
    <property type="match status" value="1"/>
</dbReference>
<evidence type="ECO:0000256" key="6">
    <source>
        <dbReference type="ARBA" id="ARBA00023034"/>
    </source>
</evidence>
<evidence type="ECO:0000256" key="8">
    <source>
        <dbReference type="ARBA" id="ARBA00023180"/>
    </source>
</evidence>
<sequence length="385" mass="45286">MNIYFHITGEDITAEKSQVVHVHSGQLSYIYGFGLEDLDPLSMRRNLMRWCALCVVATVMIVAWETGFYMASITQERGTSMKYQISRAHRASEKAEDPKVVVERKQSERRSTLRKECKLAQMSNTVSEYTIKHMLVVEDYNLVYCFIPKVGCSNWKRILMVLDNQTDSVDGLTSDEVHINGKFKFLITYGPEERTRILRDYKKFFFVRHPFERVLSVFKNKLENAKVYRNNRHFHRFGREIIKRWRLGASEAELMTGENSTWPEFVQYLTHTERRRRFEKSDVYFSDHWAEMNKICSPCAVDYDFIGLLENVAEESKYFLEKLGVNEKVTYLGANTSRPTNSSEAGVYEGYYTKLPQEDLINLWDIFKNDFTFFGYPKPWFIPDS</sequence>
<organism evidence="10 11">
    <name type="scientific">Strongylocentrotus purpuratus</name>
    <name type="common">Purple sea urchin</name>
    <dbReference type="NCBI Taxonomy" id="7668"/>
    <lineage>
        <taxon>Eukaryota</taxon>
        <taxon>Metazoa</taxon>
        <taxon>Echinodermata</taxon>
        <taxon>Eleutherozoa</taxon>
        <taxon>Echinozoa</taxon>
        <taxon>Echinoidea</taxon>
        <taxon>Euechinoidea</taxon>
        <taxon>Echinacea</taxon>
        <taxon>Camarodonta</taxon>
        <taxon>Echinidea</taxon>
        <taxon>Strongylocentrotidae</taxon>
        <taxon>Strongylocentrotus</taxon>
    </lineage>
</organism>
<keyword evidence="8 9" id="KW-0325">Glycoprotein</keyword>
<comment type="subcellular location">
    <subcellularLocation>
        <location evidence="1 9">Golgi apparatus membrane</location>
        <topology evidence="1 9">Single-pass type II membrane protein</topology>
    </subcellularLocation>
</comment>
<dbReference type="InParanoid" id="A0A7M7N4L4"/>